<dbReference type="Proteomes" id="UP000887578">
    <property type="component" value="Unplaced"/>
</dbReference>
<reference evidence="5" key="1">
    <citation type="submission" date="2022-11" db="UniProtKB">
        <authorList>
            <consortium name="WormBaseParasite"/>
        </authorList>
    </citation>
    <scope>IDENTIFICATION</scope>
</reference>
<dbReference type="Pfam" id="PF24611">
    <property type="entry name" value="Spectrin_Anc-1"/>
    <property type="match status" value="1"/>
</dbReference>
<feature type="domain" description="Nuclear anchorage protein 1 spectrin-like repeat" evidence="3">
    <location>
        <begin position="628"/>
        <end position="739"/>
    </location>
</feature>
<proteinExistence type="predicted"/>
<feature type="transmembrane region" description="Helical" evidence="2">
    <location>
        <begin position="364"/>
        <end position="386"/>
    </location>
</feature>
<keyword evidence="2" id="KW-0812">Transmembrane</keyword>
<dbReference type="AlphaFoldDB" id="A0A914Q4I6"/>
<keyword evidence="2" id="KW-0472">Membrane</keyword>
<protein>
    <recommendedName>
        <fullName evidence="3">Nuclear anchorage protein 1 spectrin-like repeat domain-containing protein</fullName>
    </recommendedName>
</protein>
<evidence type="ECO:0000313" key="5">
    <source>
        <dbReference type="WBParaSite" id="PDA_v2.g26260.t1"/>
    </source>
</evidence>
<feature type="transmembrane region" description="Helical" evidence="2">
    <location>
        <begin position="327"/>
        <end position="352"/>
    </location>
</feature>
<dbReference type="SUPFAM" id="SSF46966">
    <property type="entry name" value="Spectrin repeat"/>
    <property type="match status" value="1"/>
</dbReference>
<evidence type="ECO:0000313" key="4">
    <source>
        <dbReference type="Proteomes" id="UP000887578"/>
    </source>
</evidence>
<evidence type="ECO:0000256" key="1">
    <source>
        <dbReference type="SAM" id="Coils"/>
    </source>
</evidence>
<accession>A0A914Q4I6</accession>
<dbReference type="WBParaSite" id="PDA_v2.g26260.t1">
    <property type="protein sequence ID" value="PDA_v2.g26260.t1"/>
    <property type="gene ID" value="PDA_v2.g26260"/>
</dbReference>
<dbReference type="InterPro" id="IPR057134">
    <property type="entry name" value="Spectrin_Anc-1_3"/>
</dbReference>
<keyword evidence="1" id="KW-0175">Coiled coil</keyword>
<sequence>MVNNDGLEGIAGDRKFIDYYYLHEKFKKECEKTTKENGETKSTEQIINEKKKSCISFLMAVTECITQIDNLRPSEIQQSYLNWIRWNKRIVLIQLRTFKFDPNLKDHVDHIDTLINKIEALMKEHFVLDDAEKAVSNQYDHAFSRIQRQKCGKIDIRVLQHCAKLLINYIDYLKTRYYVKILDRPNYSIEQLQNEANLLTTSLRRMNDTVLASNLNDVLQHFLTFCKLDEVHCLGQDGLIEIAVELAHKRATESYLQNAKRQLTEVIHQIKMAVNRKIKEILETTSVLTHPLKNPLDTIKNLGYAISHPIETSKELLKRARENPWKCAAIAVGSIVVGLGIGLGITGIVIALDAAIVAVTLSPGILGGIAIVSSAATATALMNTAVTGGRLLMTEKKAKEQIEKEEIKYLALQSKMLDESTEEGRRIARRVKLNKILREQLEQTEEAFNKMEKAEEELKESQRQVINDMTPQQLSEAEKQFDQHLKGVEDELKTTLNNLLTEHQKALEIERNLIMVKDGKAASAFLLHNIKRNHSDISFMNVAKSIINKDIELLENDINHYNNELEDLILHAYQTLADPTAVPISYNDLVIKINEKIQERKAFLDANPCKYPTAIQSLNVLVLQAHDAKSNLTKRFDLWTAFVNERDSVKVQIDQARSALNETIKVPRPLNIAEKEVENLKNAMNELSSLKPVLLKLKEISEQLAPSKIPNADVEVIEKQWEEINKDFENHLTNFQNELIEERTIKDDVNKLIDQINHMNNDVTVEKECITNFQEGTLQLLHSEKQRLIKLDKCAREHRRIVSRDNEPKIDDVNVLIFSPGKTIQQRIKDFENFPKNKSSD</sequence>
<organism evidence="4 5">
    <name type="scientific">Panagrolaimus davidi</name>
    <dbReference type="NCBI Taxonomy" id="227884"/>
    <lineage>
        <taxon>Eukaryota</taxon>
        <taxon>Metazoa</taxon>
        <taxon>Ecdysozoa</taxon>
        <taxon>Nematoda</taxon>
        <taxon>Chromadorea</taxon>
        <taxon>Rhabditida</taxon>
        <taxon>Tylenchina</taxon>
        <taxon>Panagrolaimomorpha</taxon>
        <taxon>Panagrolaimoidea</taxon>
        <taxon>Panagrolaimidae</taxon>
        <taxon>Panagrolaimus</taxon>
    </lineage>
</organism>
<name>A0A914Q4I6_9BILA</name>
<keyword evidence="2" id="KW-1133">Transmembrane helix</keyword>
<evidence type="ECO:0000256" key="2">
    <source>
        <dbReference type="SAM" id="Phobius"/>
    </source>
</evidence>
<evidence type="ECO:0000259" key="3">
    <source>
        <dbReference type="Pfam" id="PF24611"/>
    </source>
</evidence>
<feature type="coiled-coil region" evidence="1">
    <location>
        <begin position="395"/>
        <end position="464"/>
    </location>
</feature>
<keyword evidence="4" id="KW-1185">Reference proteome</keyword>
<feature type="coiled-coil region" evidence="1">
    <location>
        <begin position="544"/>
        <end position="571"/>
    </location>
</feature>